<organism evidence="2 3">
    <name type="scientific">Methylorubrum populi</name>
    <dbReference type="NCBI Taxonomy" id="223967"/>
    <lineage>
        <taxon>Bacteria</taxon>
        <taxon>Pseudomonadati</taxon>
        <taxon>Pseudomonadota</taxon>
        <taxon>Alphaproteobacteria</taxon>
        <taxon>Hyphomicrobiales</taxon>
        <taxon>Methylobacteriaceae</taxon>
        <taxon>Methylorubrum</taxon>
    </lineage>
</organism>
<evidence type="ECO:0000313" key="3">
    <source>
        <dbReference type="Proteomes" id="UP000742631"/>
    </source>
</evidence>
<accession>A0A921E3L0</accession>
<protein>
    <submittedName>
        <fullName evidence="2">FAD/NAD(P)-binding protein</fullName>
    </submittedName>
</protein>
<feature type="domain" description="FAD-dependent urate hydroxylase HpyO/Asp monooxygenase CreE-like FAD/NAD(P)-binding" evidence="1">
    <location>
        <begin position="11"/>
        <end position="167"/>
    </location>
</feature>
<gene>
    <name evidence="2" type="ORF">K8W01_09590</name>
</gene>
<dbReference type="InterPro" id="IPR052189">
    <property type="entry name" value="L-asp_N-monooxygenase_NS-form"/>
</dbReference>
<dbReference type="EMBL" id="DYYG01000031">
    <property type="protein sequence ID" value="HJE23897.1"/>
    <property type="molecule type" value="Genomic_DNA"/>
</dbReference>
<dbReference type="PANTHER" id="PTHR40254:SF1">
    <property type="entry name" value="BLR0577 PROTEIN"/>
    <property type="match status" value="1"/>
</dbReference>
<dbReference type="PANTHER" id="PTHR40254">
    <property type="entry name" value="BLR0577 PROTEIN"/>
    <property type="match status" value="1"/>
</dbReference>
<evidence type="ECO:0000259" key="1">
    <source>
        <dbReference type="Pfam" id="PF13454"/>
    </source>
</evidence>
<proteinExistence type="predicted"/>
<dbReference type="Proteomes" id="UP000742631">
    <property type="component" value="Unassembled WGS sequence"/>
</dbReference>
<dbReference type="InterPro" id="IPR036188">
    <property type="entry name" value="FAD/NAD-bd_sf"/>
</dbReference>
<dbReference type="Pfam" id="PF13454">
    <property type="entry name" value="NAD_binding_9"/>
    <property type="match status" value="1"/>
</dbReference>
<reference evidence="2" key="1">
    <citation type="journal article" date="2021" name="PeerJ">
        <title>Extensive microbial diversity within the chicken gut microbiome revealed by metagenomics and culture.</title>
        <authorList>
            <person name="Gilroy R."/>
            <person name="Ravi A."/>
            <person name="Getino M."/>
            <person name="Pursley I."/>
            <person name="Horton D.L."/>
            <person name="Alikhan N.F."/>
            <person name="Baker D."/>
            <person name="Gharbi K."/>
            <person name="Hall N."/>
            <person name="Watson M."/>
            <person name="Adriaenssens E.M."/>
            <person name="Foster-Nyarko E."/>
            <person name="Jarju S."/>
            <person name="Secka A."/>
            <person name="Antonio M."/>
            <person name="Oren A."/>
            <person name="Chaudhuri R.R."/>
            <person name="La Ragione R."/>
            <person name="Hildebrand F."/>
            <person name="Pallen M.J."/>
        </authorList>
    </citation>
    <scope>NUCLEOTIDE SEQUENCE</scope>
    <source>
        <strain evidence="2">316</strain>
    </source>
</reference>
<dbReference type="AlphaFoldDB" id="A0A921E3L0"/>
<evidence type="ECO:0000313" key="2">
    <source>
        <dbReference type="EMBL" id="HJE23897.1"/>
    </source>
</evidence>
<reference evidence="2" key="2">
    <citation type="submission" date="2021-09" db="EMBL/GenBank/DDBJ databases">
        <authorList>
            <person name="Gilroy R."/>
        </authorList>
    </citation>
    <scope>NUCLEOTIDE SEQUENCE</scope>
    <source>
        <strain evidence="2">316</strain>
    </source>
</reference>
<dbReference type="SUPFAM" id="SSF51905">
    <property type="entry name" value="FAD/NAD(P)-binding domain"/>
    <property type="match status" value="1"/>
</dbReference>
<name>A0A921E3L0_9HYPH</name>
<comment type="caution">
    <text evidence="2">The sequence shown here is derived from an EMBL/GenBank/DDBJ whole genome shotgun (WGS) entry which is preliminary data.</text>
</comment>
<sequence>MIRQATLPPIAVIGAGFSGTMAALQLLSTLPPDRPVLLCERGGSFARGLAYGTGNPAHLLNVRAANMSAFPDRPGHFEDWLARSGLGEAGAGAGVVRTPAGTFVARGHYGSYLTDLLTRAVTGPGTPRLQLVNDAVVDLEPRAGGFLLRTEGGQTHRVAGAVLAMGNLAAAAPRSRHSLDPWVPENFGRLHPHAPVLVVGTGLTMLDAVASLRAHGFAGAILALSRRGLLPNAHAPAGPWPAPNLTPADFTSLPRLLARIRGEVARARIAGIGWHGVIDALRPLTDTIWRGLPAAEQARFLRHLRPFWDVHRHRTAPPAAATIADEIGRGSLTVRAGRLLDIEDEAAQAVVTLRFRGAKRTERLAVQAMIDATGFGHLAESRDPLLRRLSEQGLVRPGPFGLGLDAGTDYRAIGAVSREGGGPLWILGPLLRGVLWECTAVPDIRNEAAELADLVATHFDRAVAA</sequence>
<dbReference type="Gene3D" id="3.50.50.60">
    <property type="entry name" value="FAD/NAD(P)-binding domain"/>
    <property type="match status" value="1"/>
</dbReference>
<dbReference type="InterPro" id="IPR038732">
    <property type="entry name" value="HpyO/CreE_NAD-binding"/>
</dbReference>